<dbReference type="VEuPathDB" id="AmoebaDB:ACA1_356420"/>
<dbReference type="EMBL" id="KB007831">
    <property type="protein sequence ID" value="ELR24319.1"/>
    <property type="molecule type" value="Genomic_DNA"/>
</dbReference>
<reference evidence="1 2" key="1">
    <citation type="journal article" date="2013" name="Genome Biol.">
        <title>Genome of Acanthamoeba castellanii highlights extensive lateral gene transfer and early evolution of tyrosine kinase signaling.</title>
        <authorList>
            <person name="Clarke M."/>
            <person name="Lohan A.J."/>
            <person name="Liu B."/>
            <person name="Lagkouvardos I."/>
            <person name="Roy S."/>
            <person name="Zafar N."/>
            <person name="Bertelli C."/>
            <person name="Schilde C."/>
            <person name="Kianianmomeni A."/>
            <person name="Burglin T.R."/>
            <person name="Frech C."/>
            <person name="Turcotte B."/>
            <person name="Kopec K.O."/>
            <person name="Synnott J.M."/>
            <person name="Choo C."/>
            <person name="Paponov I."/>
            <person name="Finkler A."/>
            <person name="Soon Heng Tan C."/>
            <person name="Hutchins A.P."/>
            <person name="Weinmeier T."/>
            <person name="Rattei T."/>
            <person name="Chu J.S."/>
            <person name="Gimenez G."/>
            <person name="Irimia M."/>
            <person name="Rigden D.J."/>
            <person name="Fitzpatrick D.A."/>
            <person name="Lorenzo-Morales J."/>
            <person name="Bateman A."/>
            <person name="Chiu C.H."/>
            <person name="Tang P."/>
            <person name="Hegemann P."/>
            <person name="Fromm H."/>
            <person name="Raoult D."/>
            <person name="Greub G."/>
            <person name="Miranda-Saavedra D."/>
            <person name="Chen N."/>
            <person name="Nash P."/>
            <person name="Ginger M.L."/>
            <person name="Horn M."/>
            <person name="Schaap P."/>
            <person name="Caler L."/>
            <person name="Loftus B."/>
        </authorList>
    </citation>
    <scope>NUCLEOTIDE SEQUENCE [LARGE SCALE GENOMIC DNA]</scope>
    <source>
        <strain evidence="1 2">Neff</strain>
    </source>
</reference>
<dbReference type="RefSeq" id="XP_004354016.1">
    <property type="nucleotide sequence ID" value="XM_004353964.1"/>
</dbReference>
<organism evidence="1 2">
    <name type="scientific">Acanthamoeba castellanii (strain ATCC 30010 / Neff)</name>
    <dbReference type="NCBI Taxonomy" id="1257118"/>
    <lineage>
        <taxon>Eukaryota</taxon>
        <taxon>Amoebozoa</taxon>
        <taxon>Discosea</taxon>
        <taxon>Longamoebia</taxon>
        <taxon>Centramoebida</taxon>
        <taxon>Acanthamoebidae</taxon>
        <taxon>Acanthamoeba</taxon>
    </lineage>
</organism>
<dbReference type="AlphaFoldDB" id="L8HFL6"/>
<evidence type="ECO:0000313" key="2">
    <source>
        <dbReference type="Proteomes" id="UP000011083"/>
    </source>
</evidence>
<name>L8HFL6_ACACF</name>
<gene>
    <name evidence="1" type="ORF">ACA1_356420</name>
</gene>
<dbReference type="Proteomes" id="UP000011083">
    <property type="component" value="Unassembled WGS sequence"/>
</dbReference>
<feature type="non-terminal residue" evidence="1">
    <location>
        <position position="61"/>
    </location>
</feature>
<proteinExistence type="predicted"/>
<dbReference type="GeneID" id="14925340"/>
<keyword evidence="2" id="KW-1185">Reference proteome</keyword>
<protein>
    <submittedName>
        <fullName evidence="1">Uncharacterized protein</fullName>
    </submittedName>
</protein>
<evidence type="ECO:0000313" key="1">
    <source>
        <dbReference type="EMBL" id="ELR24319.1"/>
    </source>
</evidence>
<dbReference type="KEGG" id="acan:ACA1_356420"/>
<sequence length="61" mass="6821">MSNVTLEELLRKIPARSLVQLAESDKNLAAAVEQARTNKKGELKPLASADARKIIQHEIRR</sequence>
<accession>L8HFL6</accession>